<dbReference type="EMBL" id="SMJU01000001">
    <property type="protein sequence ID" value="TDB69169.1"/>
    <property type="molecule type" value="Genomic_DNA"/>
</dbReference>
<dbReference type="RefSeq" id="WP_132113997.1">
    <property type="nucleotide sequence ID" value="NZ_SMJU01000001.1"/>
</dbReference>
<evidence type="ECO:0000313" key="2">
    <source>
        <dbReference type="Proteomes" id="UP000295706"/>
    </source>
</evidence>
<evidence type="ECO:0000313" key="1">
    <source>
        <dbReference type="EMBL" id="TDB69169.1"/>
    </source>
</evidence>
<comment type="caution">
    <text evidence="1">The sequence shown here is derived from an EMBL/GenBank/DDBJ whole genome shotgun (WGS) entry which is preliminary data.</text>
</comment>
<dbReference type="AlphaFoldDB" id="A0A4R4KR82"/>
<reference evidence="1 2" key="1">
    <citation type="submission" date="2019-02" db="EMBL/GenBank/DDBJ databases">
        <title>Arundinibacter roseus gen. nov., sp. nov., a new member of the family Cytophagaceae.</title>
        <authorList>
            <person name="Szuroczki S."/>
            <person name="Khayer B."/>
            <person name="Sproer C."/>
            <person name="Toumi M."/>
            <person name="Szabo A."/>
            <person name="Felfoldi T."/>
            <person name="Schumann P."/>
            <person name="Toth E."/>
        </authorList>
    </citation>
    <scope>NUCLEOTIDE SEQUENCE [LARGE SCALE GENOMIC DNA]</scope>
    <source>
        <strain evidence="1 2">DMA-k-7a</strain>
    </source>
</reference>
<keyword evidence="2" id="KW-1185">Reference proteome</keyword>
<proteinExistence type="predicted"/>
<gene>
    <name evidence="1" type="ORF">EZE20_02195</name>
</gene>
<accession>A0A4R4KR82</accession>
<protein>
    <submittedName>
        <fullName evidence="1">Uncharacterized protein</fullName>
    </submittedName>
</protein>
<organism evidence="1 2">
    <name type="scientific">Arundinibacter roseus</name>
    <dbReference type="NCBI Taxonomy" id="2070510"/>
    <lineage>
        <taxon>Bacteria</taxon>
        <taxon>Pseudomonadati</taxon>
        <taxon>Bacteroidota</taxon>
        <taxon>Cytophagia</taxon>
        <taxon>Cytophagales</taxon>
        <taxon>Spirosomataceae</taxon>
        <taxon>Arundinibacter</taxon>
    </lineage>
</organism>
<sequence length="113" mass="13203">MLAYYDTQGSAYSTIKLNVEGSAKKKRILTNPGNPSAHDILDISLVELRDDEALVKTKEYWYLRWYDIATKDYISYVYKETNEQIYLLVWKNGHWLIKSNAYPPSSDNDTENE</sequence>
<dbReference type="OrthoDB" id="1267200at2"/>
<name>A0A4R4KR82_9BACT</name>
<dbReference type="Proteomes" id="UP000295706">
    <property type="component" value="Unassembled WGS sequence"/>
</dbReference>